<dbReference type="RefSeq" id="WP_144348749.1">
    <property type="nucleotide sequence ID" value="NZ_CP036259.1"/>
</dbReference>
<dbReference type="GO" id="GO:0071949">
    <property type="term" value="F:FAD binding"/>
    <property type="evidence" value="ECO:0007669"/>
    <property type="project" value="InterPro"/>
</dbReference>
<gene>
    <name evidence="9" type="ORF">SPTER_03110</name>
</gene>
<dbReference type="FunFam" id="3.30.70.2740:FF:000001">
    <property type="entry name" value="D-lactate dehydrogenase mitochondrial"/>
    <property type="match status" value="1"/>
</dbReference>
<dbReference type="GO" id="GO:1903457">
    <property type="term" value="P:lactate catabolic process"/>
    <property type="evidence" value="ECO:0007669"/>
    <property type="project" value="TreeGrafter"/>
</dbReference>
<dbReference type="GO" id="GO:0008720">
    <property type="term" value="F:D-lactate dehydrogenase (NAD+) activity"/>
    <property type="evidence" value="ECO:0007669"/>
    <property type="project" value="TreeGrafter"/>
</dbReference>
<reference evidence="9 10" key="1">
    <citation type="submission" date="2019-02" db="EMBL/GenBank/DDBJ databases">
        <title>Closed genome of Sporomusa termitida DSM 4440.</title>
        <authorList>
            <person name="Poehlein A."/>
            <person name="Daniel R."/>
        </authorList>
    </citation>
    <scope>NUCLEOTIDE SEQUENCE [LARGE SCALE GENOMIC DNA]</scope>
    <source>
        <strain evidence="9 10">DSM 4440</strain>
    </source>
</reference>
<dbReference type="KEGG" id="sted:SPTER_03110"/>
<comment type="cofactor">
    <cofactor evidence="1">
        <name>FAD</name>
        <dbReference type="ChEBI" id="CHEBI:57692"/>
    </cofactor>
</comment>
<evidence type="ECO:0000313" key="9">
    <source>
        <dbReference type="EMBL" id="QDR79052.1"/>
    </source>
</evidence>
<dbReference type="InterPro" id="IPR016171">
    <property type="entry name" value="Vanillyl_alc_oxidase_C-sub2"/>
</dbReference>
<name>A0A517DNX6_9FIRM</name>
<keyword evidence="6 9" id="KW-0560">Oxidoreductase</keyword>
<dbReference type="InterPro" id="IPR004113">
    <property type="entry name" value="FAD-bd_oxidored_4_C"/>
</dbReference>
<evidence type="ECO:0000256" key="1">
    <source>
        <dbReference type="ARBA" id="ARBA00001974"/>
    </source>
</evidence>
<dbReference type="InterPro" id="IPR006094">
    <property type="entry name" value="Oxid_FAD_bind_N"/>
</dbReference>
<evidence type="ECO:0000256" key="4">
    <source>
        <dbReference type="ARBA" id="ARBA00022827"/>
    </source>
</evidence>
<comment type="similarity">
    <text evidence="2">Belongs to the FAD-binding oxidoreductase/transferase type 4 family.</text>
</comment>
<evidence type="ECO:0000256" key="6">
    <source>
        <dbReference type="ARBA" id="ARBA00023002"/>
    </source>
</evidence>
<protein>
    <recommendedName>
        <fullName evidence="7">D-lactate dehydrogenase (cytochrome)</fullName>
        <ecNumber evidence="7">1.1.2.4</ecNumber>
    </recommendedName>
</protein>
<dbReference type="Gene3D" id="3.30.70.2740">
    <property type="match status" value="1"/>
</dbReference>
<dbReference type="Proteomes" id="UP000320776">
    <property type="component" value="Chromosome"/>
</dbReference>
<dbReference type="InterPro" id="IPR016166">
    <property type="entry name" value="FAD-bd_PCMH"/>
</dbReference>
<dbReference type="InterPro" id="IPR016164">
    <property type="entry name" value="FAD-linked_Oxase-like_C"/>
</dbReference>
<sequence>MNQSHIQQLIKIAGQDRICTEQADLMCYAYDSSLDSQLHRYMPAAVFTPKNAADVSPVLKYCHEHTIAVTARGAGTGQCGGSVAPGGGLVIDLSALNRIVEIDTDNLQVIVETGVVHAELNQKLAALGFSFPPDPGSTKMATIGGMISYNASGMRAMKYGTTREYVLGLEVVMADGQVITTGGMNCRSLKTASGYELTKLFVGAEGTLGLITKARLKIMPLPEKKGIAVASFAKLGDAGKAVVEVFRHKIVPSAIEILDKSAIKAATLYKPSIKLPTDAAAVLFFEVDGPPPGVTYQAQKIAEVCKSIAIEVNWTDEPSQVKTLWEARSVVGAASGRVRPGATRVYIGEDICVPITNVGAALEGIQEIGEKYNTIIVTYGHVADGNFHSAPVIDLDSPEEIERVQQVGDEIHEMALRLNGTVTGEHGVGIVRAKYMEREHGPALAVMRTIKKALDPRNILNPGKMGL</sequence>
<dbReference type="GO" id="GO:0004458">
    <property type="term" value="F:D-lactate dehydrogenase (cytochrome) activity"/>
    <property type="evidence" value="ECO:0007669"/>
    <property type="project" value="UniProtKB-EC"/>
</dbReference>
<dbReference type="InterPro" id="IPR016169">
    <property type="entry name" value="FAD-bd_PCMH_sub2"/>
</dbReference>
<dbReference type="Pfam" id="PF02913">
    <property type="entry name" value="FAD-oxidase_C"/>
    <property type="match status" value="1"/>
</dbReference>
<dbReference type="AlphaFoldDB" id="A0A517DNX6"/>
<evidence type="ECO:0000256" key="7">
    <source>
        <dbReference type="ARBA" id="ARBA00038897"/>
    </source>
</evidence>
<keyword evidence="3" id="KW-0285">Flavoprotein</keyword>
<dbReference type="FunFam" id="1.10.45.10:FF:000001">
    <property type="entry name" value="D-lactate dehydrogenase mitochondrial"/>
    <property type="match status" value="1"/>
</dbReference>
<dbReference type="InterPro" id="IPR036318">
    <property type="entry name" value="FAD-bd_PCMH-like_sf"/>
</dbReference>
<feature type="domain" description="FAD-binding PCMH-type" evidence="8">
    <location>
        <begin position="39"/>
        <end position="221"/>
    </location>
</feature>
<dbReference type="FunFam" id="3.30.465.10:FF:000016">
    <property type="entry name" value="probable D-lactate dehydrogenase, mitochondrial"/>
    <property type="match status" value="1"/>
</dbReference>
<evidence type="ECO:0000313" key="10">
    <source>
        <dbReference type="Proteomes" id="UP000320776"/>
    </source>
</evidence>
<dbReference type="SUPFAM" id="SSF56176">
    <property type="entry name" value="FAD-binding/transporter-associated domain-like"/>
    <property type="match status" value="1"/>
</dbReference>
<accession>A0A517DNX6</accession>
<evidence type="ECO:0000256" key="5">
    <source>
        <dbReference type="ARBA" id="ARBA00022946"/>
    </source>
</evidence>
<dbReference type="PANTHER" id="PTHR11748">
    <property type="entry name" value="D-LACTATE DEHYDROGENASE"/>
    <property type="match status" value="1"/>
</dbReference>
<organism evidence="9 10">
    <name type="scientific">Sporomusa termitida</name>
    <dbReference type="NCBI Taxonomy" id="2377"/>
    <lineage>
        <taxon>Bacteria</taxon>
        <taxon>Bacillati</taxon>
        <taxon>Bacillota</taxon>
        <taxon>Negativicutes</taxon>
        <taxon>Selenomonadales</taxon>
        <taxon>Sporomusaceae</taxon>
        <taxon>Sporomusa</taxon>
    </lineage>
</organism>
<dbReference type="PROSITE" id="PS51387">
    <property type="entry name" value="FAD_PCMH"/>
    <property type="match status" value="1"/>
</dbReference>
<proteinExistence type="inferred from homology"/>
<dbReference type="EC" id="1.1.2.4" evidence="7"/>
<dbReference type="PANTHER" id="PTHR11748:SF111">
    <property type="entry name" value="D-LACTATE DEHYDROGENASE, MITOCHONDRIAL-RELATED"/>
    <property type="match status" value="1"/>
</dbReference>
<dbReference type="OrthoDB" id="9767256at2"/>
<evidence type="ECO:0000259" key="8">
    <source>
        <dbReference type="PROSITE" id="PS51387"/>
    </source>
</evidence>
<keyword evidence="4" id="KW-0274">FAD</keyword>
<dbReference type="Gene3D" id="3.30.465.10">
    <property type="match status" value="1"/>
</dbReference>
<dbReference type="Gene3D" id="1.10.45.10">
    <property type="entry name" value="Vanillyl-alcohol Oxidase, Chain A, domain 4"/>
    <property type="match status" value="1"/>
</dbReference>
<keyword evidence="5" id="KW-0809">Transit peptide</keyword>
<dbReference type="SUPFAM" id="SSF55103">
    <property type="entry name" value="FAD-linked oxidases, C-terminal domain"/>
    <property type="match status" value="1"/>
</dbReference>
<keyword evidence="10" id="KW-1185">Reference proteome</keyword>
<evidence type="ECO:0000256" key="2">
    <source>
        <dbReference type="ARBA" id="ARBA00008000"/>
    </source>
</evidence>
<dbReference type="Pfam" id="PF01565">
    <property type="entry name" value="FAD_binding_4"/>
    <property type="match status" value="1"/>
</dbReference>
<dbReference type="EMBL" id="CP036259">
    <property type="protein sequence ID" value="QDR79052.1"/>
    <property type="molecule type" value="Genomic_DNA"/>
</dbReference>
<evidence type="ECO:0000256" key="3">
    <source>
        <dbReference type="ARBA" id="ARBA00022630"/>
    </source>
</evidence>